<evidence type="ECO:0000259" key="10">
    <source>
        <dbReference type="Pfam" id="PF03372"/>
    </source>
</evidence>
<dbReference type="PANTHER" id="PTHR22748">
    <property type="entry name" value="AP ENDONUCLEASE"/>
    <property type="match status" value="1"/>
</dbReference>
<dbReference type="GO" id="GO:0006284">
    <property type="term" value="P:base-excision repair"/>
    <property type="evidence" value="ECO:0007669"/>
    <property type="project" value="TreeGrafter"/>
</dbReference>
<comment type="cofactor">
    <cofactor evidence="7">
        <name>Mg(2+)</name>
        <dbReference type="ChEBI" id="CHEBI:18420"/>
    </cofactor>
    <cofactor evidence="7">
        <name>Mn(2+)</name>
        <dbReference type="ChEBI" id="CHEBI:29035"/>
    </cofactor>
    <text evidence="7">Probably binds two magnesium or manganese ions per subunit.</text>
</comment>
<dbReference type="PROSITE" id="PS51435">
    <property type="entry name" value="AP_NUCLEASE_F1_4"/>
    <property type="match status" value="1"/>
</dbReference>
<keyword evidence="5 7" id="KW-0460">Magnesium</keyword>
<name>A0A1N7EMM2_9GAMM</name>
<evidence type="ECO:0000313" key="12">
    <source>
        <dbReference type="Proteomes" id="UP000187495"/>
    </source>
</evidence>
<dbReference type="InterPro" id="IPR005135">
    <property type="entry name" value="Endo/exonuclease/phosphatase"/>
</dbReference>
<dbReference type="Proteomes" id="UP000187495">
    <property type="component" value="Unassembled WGS sequence"/>
</dbReference>
<feature type="active site" evidence="6">
    <location>
        <position position="166"/>
    </location>
</feature>
<accession>A0A1N7EMM2</accession>
<evidence type="ECO:0000256" key="2">
    <source>
        <dbReference type="ARBA" id="ARBA00007092"/>
    </source>
</evidence>
<feature type="binding site" evidence="7">
    <location>
        <position position="304"/>
    </location>
    <ligand>
        <name>Mg(2+)</name>
        <dbReference type="ChEBI" id="CHEBI:18420"/>
        <label>1</label>
    </ligand>
</feature>
<feature type="site" description="Important for catalytic activity" evidence="8">
    <location>
        <position position="278"/>
    </location>
</feature>
<keyword evidence="7" id="KW-0464">Manganese</keyword>
<evidence type="ECO:0000256" key="7">
    <source>
        <dbReference type="PIRSR" id="PIRSR604808-2"/>
    </source>
</evidence>
<organism evidence="11 12">
    <name type="scientific">Moraxella cuniculi DSM 21768</name>
    <dbReference type="NCBI Taxonomy" id="1122245"/>
    <lineage>
        <taxon>Bacteria</taxon>
        <taxon>Pseudomonadati</taxon>
        <taxon>Pseudomonadota</taxon>
        <taxon>Gammaproteobacteria</taxon>
        <taxon>Moraxellales</taxon>
        <taxon>Moraxellaceae</taxon>
        <taxon>Moraxella</taxon>
    </lineage>
</organism>
<dbReference type="Gene3D" id="3.60.10.10">
    <property type="entry name" value="Endonuclease/exonuclease/phosphatase"/>
    <property type="match status" value="1"/>
</dbReference>
<evidence type="ECO:0000256" key="9">
    <source>
        <dbReference type="SAM" id="MobiDB-lite"/>
    </source>
</evidence>
<evidence type="ECO:0000256" key="6">
    <source>
        <dbReference type="PIRSR" id="PIRSR604808-1"/>
    </source>
</evidence>
<reference evidence="12" key="1">
    <citation type="submission" date="2017-01" db="EMBL/GenBank/DDBJ databases">
        <authorList>
            <person name="Varghese N."/>
            <person name="Submissions S."/>
        </authorList>
    </citation>
    <scope>NUCLEOTIDE SEQUENCE [LARGE SCALE GENOMIC DNA]</scope>
    <source>
        <strain evidence="12">DSM 21768</strain>
    </source>
</reference>
<evidence type="ECO:0000256" key="5">
    <source>
        <dbReference type="ARBA" id="ARBA00022842"/>
    </source>
</evidence>
<feature type="binding site" evidence="7">
    <location>
        <position position="206"/>
    </location>
    <ligand>
        <name>Mg(2+)</name>
        <dbReference type="ChEBI" id="CHEBI:18420"/>
        <label>1</label>
    </ligand>
</feature>
<dbReference type="AlphaFoldDB" id="A0A1N7EMM2"/>
<sequence>MTTAPKSILNSSPNQVAQHSDTQAVQAKPAAPIKPNDIIPCKDSYEEPNHILRVISINVNGLRSAHKKGFFEWLKNSGADVVCIQESRITHAQWTEDFRPTGWHTHLFAAERAGYAGTAIYSRLPFVAIQDGLGFELADSQGRFIMATFDLSTHGIDTPVHIASLYLPSGSSGDEAQARKDLFLQEYRQILKQWREQNKSVIICGDYNIVHKRIDIKNWSGNQKSSGCLPHERAWLDHIYDELGYVDTFRSVRHDADIYSWWSNRGQARVKNVGWRIDYQVCSPDWHKRTVGAWVYKDSWFSDHAPVIIDYRLSP</sequence>
<dbReference type="NCBIfam" id="TIGR00195">
    <property type="entry name" value="exoDNase_III"/>
    <property type="match status" value="1"/>
</dbReference>
<feature type="site" description="Interaction with DNA substrate" evidence="8">
    <location>
        <position position="304"/>
    </location>
</feature>
<feature type="active site" description="Proton acceptor" evidence="6">
    <location>
        <position position="304"/>
    </location>
</feature>
<keyword evidence="3 7" id="KW-0479">Metal-binding</keyword>
<feature type="domain" description="Endonuclease/exonuclease/phosphatase" evidence="10">
    <location>
        <begin position="56"/>
        <end position="304"/>
    </location>
</feature>
<dbReference type="NCBIfam" id="TIGR00633">
    <property type="entry name" value="xth"/>
    <property type="match status" value="1"/>
</dbReference>
<feature type="site" description="Transition state stabilizer" evidence="8">
    <location>
        <position position="208"/>
    </location>
</feature>
<dbReference type="GO" id="GO:0003677">
    <property type="term" value="F:DNA binding"/>
    <property type="evidence" value="ECO:0007669"/>
    <property type="project" value="InterPro"/>
</dbReference>
<evidence type="ECO:0000256" key="3">
    <source>
        <dbReference type="ARBA" id="ARBA00022723"/>
    </source>
</evidence>
<gene>
    <name evidence="11" type="ORF">SAMN02745664_10613</name>
</gene>
<dbReference type="PROSITE" id="PS00728">
    <property type="entry name" value="AP_NUCLEASE_F1_3"/>
    <property type="match status" value="1"/>
</dbReference>
<evidence type="ECO:0000313" key="11">
    <source>
        <dbReference type="EMBL" id="SIR89165.1"/>
    </source>
</evidence>
<proteinExistence type="inferred from homology"/>
<feature type="binding site" evidence="7">
    <location>
        <position position="86"/>
    </location>
    <ligand>
        <name>Mg(2+)</name>
        <dbReference type="ChEBI" id="CHEBI:18420"/>
        <label>1</label>
    </ligand>
</feature>
<dbReference type="PANTHER" id="PTHR22748:SF6">
    <property type="entry name" value="DNA-(APURINIC OR APYRIMIDINIC SITE) ENDONUCLEASE"/>
    <property type="match status" value="1"/>
</dbReference>
<evidence type="ECO:0000256" key="4">
    <source>
        <dbReference type="ARBA" id="ARBA00022801"/>
    </source>
</evidence>
<dbReference type="CDD" id="cd10281">
    <property type="entry name" value="Nape_like_AP-endo"/>
    <property type="match status" value="1"/>
</dbReference>
<dbReference type="EMBL" id="FTNU01000006">
    <property type="protein sequence ID" value="SIR89165.1"/>
    <property type="molecule type" value="Genomic_DNA"/>
</dbReference>
<feature type="binding site" evidence="7">
    <location>
        <position position="58"/>
    </location>
    <ligand>
        <name>Mg(2+)</name>
        <dbReference type="ChEBI" id="CHEBI:18420"/>
        <label>1</label>
    </ligand>
</feature>
<feature type="compositionally biased region" description="Polar residues" evidence="9">
    <location>
        <begin position="1"/>
        <end position="25"/>
    </location>
</feature>
<feature type="active site" description="Proton donor/acceptor" evidence="6">
    <location>
        <position position="206"/>
    </location>
</feature>
<dbReference type="GO" id="GO:0046872">
    <property type="term" value="F:metal ion binding"/>
    <property type="evidence" value="ECO:0007669"/>
    <property type="project" value="UniProtKB-KW"/>
</dbReference>
<evidence type="ECO:0000256" key="1">
    <source>
        <dbReference type="ARBA" id="ARBA00001936"/>
    </source>
</evidence>
<keyword evidence="4" id="KW-0378">Hydrolase</keyword>
<comment type="cofactor">
    <cofactor evidence="1">
        <name>Mn(2+)</name>
        <dbReference type="ChEBI" id="CHEBI:29035"/>
    </cofactor>
</comment>
<comment type="similarity">
    <text evidence="2">Belongs to the DNA repair enzymes AP/ExoA family.</text>
</comment>
<dbReference type="Pfam" id="PF03372">
    <property type="entry name" value="Exo_endo_phos"/>
    <property type="match status" value="1"/>
</dbReference>
<dbReference type="STRING" id="34061.B0189_02530"/>
<dbReference type="GO" id="GO:0008081">
    <property type="term" value="F:phosphoric diester hydrolase activity"/>
    <property type="evidence" value="ECO:0007669"/>
    <property type="project" value="TreeGrafter"/>
</dbReference>
<dbReference type="InterPro" id="IPR004808">
    <property type="entry name" value="AP_endonuc_1"/>
</dbReference>
<dbReference type="GO" id="GO:0008311">
    <property type="term" value="F:double-stranded DNA 3'-5' DNA exonuclease activity"/>
    <property type="evidence" value="ECO:0007669"/>
    <property type="project" value="TreeGrafter"/>
</dbReference>
<dbReference type="GO" id="GO:0003906">
    <property type="term" value="F:DNA-(apurinic or apyrimidinic site) endonuclease activity"/>
    <property type="evidence" value="ECO:0007669"/>
    <property type="project" value="TreeGrafter"/>
</dbReference>
<dbReference type="SUPFAM" id="SSF56219">
    <property type="entry name" value="DNase I-like"/>
    <property type="match status" value="1"/>
</dbReference>
<feature type="binding site" evidence="7">
    <location>
        <position position="208"/>
    </location>
    <ligand>
        <name>Mg(2+)</name>
        <dbReference type="ChEBI" id="CHEBI:18420"/>
        <label>1</label>
    </ligand>
</feature>
<feature type="binding site" evidence="7">
    <location>
        <position position="303"/>
    </location>
    <ligand>
        <name>Mg(2+)</name>
        <dbReference type="ChEBI" id="CHEBI:18420"/>
        <label>1</label>
    </ligand>
</feature>
<keyword evidence="12" id="KW-1185">Reference proteome</keyword>
<feature type="region of interest" description="Disordered" evidence="9">
    <location>
        <begin position="1"/>
        <end position="29"/>
    </location>
</feature>
<protein>
    <submittedName>
        <fullName evidence="11">Exodeoxyribonuclease-3</fullName>
    </submittedName>
</protein>
<dbReference type="InterPro" id="IPR036691">
    <property type="entry name" value="Endo/exonu/phosph_ase_sf"/>
</dbReference>
<evidence type="ECO:0000256" key="8">
    <source>
        <dbReference type="PIRSR" id="PIRSR604808-3"/>
    </source>
</evidence>
<dbReference type="InterPro" id="IPR020848">
    <property type="entry name" value="AP_endonuclease_F1_CS"/>
</dbReference>